<evidence type="ECO:0000259" key="5">
    <source>
        <dbReference type="Pfam" id="PF04357"/>
    </source>
</evidence>
<gene>
    <name evidence="6" type="ORF">SAMN05216255_4026</name>
</gene>
<dbReference type="PANTHER" id="PTHR36985:SF1">
    <property type="entry name" value="TRANSLOCATION AND ASSEMBLY MODULE SUBUNIT TAMB"/>
    <property type="match status" value="1"/>
</dbReference>
<feature type="domain" description="Translocation and assembly module TamB C-terminal" evidence="5">
    <location>
        <begin position="900"/>
        <end position="1224"/>
    </location>
</feature>
<accession>A0A239IU85</accession>
<dbReference type="AlphaFoldDB" id="A0A239IU85"/>
<reference evidence="7" key="1">
    <citation type="submission" date="2017-06" db="EMBL/GenBank/DDBJ databases">
        <authorList>
            <person name="Varghese N."/>
            <person name="Submissions S."/>
        </authorList>
    </citation>
    <scope>NUCLEOTIDE SEQUENCE [LARGE SCALE GENOMIC DNA]</scope>
    <source>
        <strain evidence="7">CIP 108523</strain>
    </source>
</reference>
<comment type="subcellular location">
    <subcellularLocation>
        <location evidence="1">Membrane</location>
        <topology evidence="1">Single-pass membrane protein</topology>
    </subcellularLocation>
</comment>
<evidence type="ECO:0000313" key="6">
    <source>
        <dbReference type="EMBL" id="SNS97190.1"/>
    </source>
</evidence>
<dbReference type="GO" id="GO:0097347">
    <property type="term" value="C:TAM protein secretion complex"/>
    <property type="evidence" value="ECO:0007669"/>
    <property type="project" value="TreeGrafter"/>
</dbReference>
<keyword evidence="7" id="KW-1185">Reference proteome</keyword>
<sequence>MNPLLKRGLWAVLALVLILLIAIASLLGTQAGSRWLLDQVPGLQLTNFSGRLAGYWQADALKWQQDSTVVEVDHPALEWSPGCLLRMTLCIDQLKAQAIALQLPASSDEPSSGPITLPELNLPVAIELGDIKIGSLQLNGVEQLQGMEMAAHWTADGLKIDKFDLQREDLSLALTGLLKPTGDWPLTLAGDINLPSPDDGAWKLVLNISGDLQKSLDIDAQSSGYLSGHLTGELQALAENLPAKVQLKADGFKGSAELPDTLRLNKVLLTADGDLKQGYTIKGNAQLPGDGGDVGLLLQALVTGTGADISQLQLSADEQRKLDLNARMSWSDGFSVDASFDWRDFPWLMLYPLESPPPVTVKTLTGDISFADGNYLGNIDANLLGPAGPFSVKTPVSGNLTQVHLPDLQVVAGQGKAGGRVQVGFADGISWDTQLQLSDIDPAYWVAEMPGKLAGPLESKGELKNETLKLSTALDINGKLRGQPAQFKVDATGAGQSWTLSSLNIKLGENTISGNGGLDHSLAGELKLNLPRLGQLWPGLQGQVNGKVDLAGSLKAPQAKLTLKGQQLAYTDQRINSLDLDATLNRAQQAEVTLIADGIALGETQLGRLDASAQGNKQRQGLKLNLSGPLLETSTALHGMLNDKGDWRGTLDSGQIKSGGQDWRLQQATTLERLANGQITLGRHCWRSGSASLCGEDQRLLPNPRIRYQLKGFALDSLAQWFPDDFAWKGQLDAAIKLDIPSAGPSGQITLDAGRGALQVRNAGQWSDFSYDRLRLTSDLKPTQIISSLQLSGPKIGQLNVQAKLDPRPGKRPISGTFDLQNLDLSVARPFVPMVDTLKGRLGGNGTLSGTLLAPLVNGRVQLTDGEVSGGQLPTNFEGLQLLALINGQSLQLTGDWRSGEQGAGKLKGNLAWGDSLDGQLNISAKRLPVHVEPYAALEVEPDITVVVAKKQMSVRGKVLVPRGSIEVRELPPSTVQVSSDARIVGNQALEAKPVAIVMDVDVIVGQDQLKFSGFGLKAEIAGNVHIGNDLDTRGVLNLNNGKFSAYGQKLQIRRARLLFAGPIDQPYLDVEAIRTVDDVVAGLRLSGNAAQPKSEVFSEPAMSQNQALSYLILGRPIGQDSGDNNLIGQAVVALGLKGSSPFAGNLAQTMGIKDFELDSEGSGDRTSVVASGKLSERLSLRYGVGVFEPVNTVALRYELTKRLYLEAASGLASSLDIFFKRDF</sequence>
<evidence type="ECO:0000256" key="4">
    <source>
        <dbReference type="ARBA" id="ARBA00023136"/>
    </source>
</evidence>
<proteinExistence type="predicted"/>
<dbReference type="GO" id="GO:0009306">
    <property type="term" value="P:protein secretion"/>
    <property type="evidence" value="ECO:0007669"/>
    <property type="project" value="InterPro"/>
</dbReference>
<keyword evidence="3" id="KW-1133">Transmembrane helix</keyword>
<protein>
    <submittedName>
        <fullName evidence="6">Translocation and assembly module TamB</fullName>
    </submittedName>
</protein>
<keyword evidence="2" id="KW-0812">Transmembrane</keyword>
<keyword evidence="4" id="KW-0472">Membrane</keyword>
<dbReference type="EMBL" id="FZOG01000007">
    <property type="protein sequence ID" value="SNS97190.1"/>
    <property type="molecule type" value="Genomic_DNA"/>
</dbReference>
<dbReference type="InterPro" id="IPR007452">
    <property type="entry name" value="TamB_C"/>
</dbReference>
<evidence type="ECO:0000313" key="7">
    <source>
        <dbReference type="Proteomes" id="UP000242915"/>
    </source>
</evidence>
<name>A0A239IU85_9PSED</name>
<dbReference type="Pfam" id="PF04357">
    <property type="entry name" value="TamB"/>
    <property type="match status" value="1"/>
</dbReference>
<organism evidence="6 7">
    <name type="scientific">Pseudomonas segetis</name>
    <dbReference type="NCBI Taxonomy" id="298908"/>
    <lineage>
        <taxon>Bacteria</taxon>
        <taxon>Pseudomonadati</taxon>
        <taxon>Pseudomonadota</taxon>
        <taxon>Gammaproteobacteria</taxon>
        <taxon>Pseudomonadales</taxon>
        <taxon>Pseudomonadaceae</taxon>
        <taxon>Pseudomonas</taxon>
    </lineage>
</organism>
<dbReference type="PANTHER" id="PTHR36985">
    <property type="entry name" value="TRANSLOCATION AND ASSEMBLY MODULE SUBUNIT TAMB"/>
    <property type="match status" value="1"/>
</dbReference>
<evidence type="ECO:0000256" key="1">
    <source>
        <dbReference type="ARBA" id="ARBA00004167"/>
    </source>
</evidence>
<evidence type="ECO:0000256" key="2">
    <source>
        <dbReference type="ARBA" id="ARBA00022692"/>
    </source>
</evidence>
<evidence type="ECO:0000256" key="3">
    <source>
        <dbReference type="ARBA" id="ARBA00022989"/>
    </source>
</evidence>
<dbReference type="Proteomes" id="UP000242915">
    <property type="component" value="Unassembled WGS sequence"/>
</dbReference>
<dbReference type="GO" id="GO:0005886">
    <property type="term" value="C:plasma membrane"/>
    <property type="evidence" value="ECO:0007669"/>
    <property type="project" value="InterPro"/>
</dbReference>